<dbReference type="GO" id="GO:0005743">
    <property type="term" value="C:mitochondrial inner membrane"/>
    <property type="evidence" value="ECO:0007669"/>
    <property type="project" value="InterPro"/>
</dbReference>
<dbReference type="GO" id="GO:1990544">
    <property type="term" value="P:mitochondrial ATP transmembrane transport"/>
    <property type="evidence" value="ECO:0007669"/>
    <property type="project" value="InterPro"/>
</dbReference>
<dbReference type="EMBL" id="LS974618">
    <property type="protein sequence ID" value="CAG7891802.1"/>
    <property type="molecule type" value="Genomic_DNA"/>
</dbReference>
<evidence type="ECO:0000256" key="10">
    <source>
        <dbReference type="RuleBase" id="RU368008"/>
    </source>
</evidence>
<feature type="signal peptide" evidence="12">
    <location>
        <begin position="1"/>
        <end position="19"/>
    </location>
</feature>
<keyword evidence="12" id="KW-0732">Signal</keyword>
<evidence type="ECO:0000256" key="1">
    <source>
        <dbReference type="ARBA" id="ARBA00004141"/>
    </source>
</evidence>
<dbReference type="GO" id="GO:0005471">
    <property type="term" value="F:ATP:ADP antiporter activity"/>
    <property type="evidence" value="ECO:0007669"/>
    <property type="project" value="UniProtKB-UniRule"/>
</dbReference>
<dbReference type="Gene3D" id="1.50.40.10">
    <property type="entry name" value="Mitochondrial carrier domain"/>
    <property type="match status" value="1"/>
</dbReference>
<feature type="repeat" description="Solcar" evidence="8">
    <location>
        <begin position="137"/>
        <end position="223"/>
    </location>
</feature>
<keyword evidence="3 9" id="KW-0813">Transport</keyword>
<dbReference type="InterPro" id="IPR011042">
    <property type="entry name" value="6-blade_b-propeller_TolB-like"/>
</dbReference>
<evidence type="ECO:0000256" key="9">
    <source>
        <dbReference type="RuleBase" id="RU000488"/>
    </source>
</evidence>
<proteinExistence type="inferred from homology"/>
<feature type="chain" id="PRO_5034903508" description="ADP/ATP translocase" evidence="12">
    <location>
        <begin position="20"/>
        <end position="233"/>
    </location>
</feature>
<dbReference type="InterPro" id="IPR002113">
    <property type="entry name" value="ADT_euk_type"/>
</dbReference>
<evidence type="ECO:0000256" key="6">
    <source>
        <dbReference type="ARBA" id="ARBA00022989"/>
    </source>
</evidence>
<evidence type="ECO:0000256" key="2">
    <source>
        <dbReference type="ARBA" id="ARBA00006375"/>
    </source>
</evidence>
<reference evidence="13 14" key="1">
    <citation type="submission" date="2021-07" db="EMBL/GenBank/DDBJ databases">
        <authorList>
            <consortium name="Genoscope - CEA"/>
            <person name="William W."/>
        </authorList>
    </citation>
    <scope>NUCLEOTIDE SEQUENCE [LARGE SCALE GENOMIC DNA]</scope>
</reference>
<dbReference type="SUPFAM" id="SSF103506">
    <property type="entry name" value="Mitochondrial carrier"/>
    <property type="match status" value="1"/>
</dbReference>
<feature type="transmembrane region" description="Helical" evidence="10">
    <location>
        <begin position="195"/>
        <end position="217"/>
    </location>
</feature>
<feature type="transmembrane region" description="Helical" evidence="10">
    <location>
        <begin position="139"/>
        <end position="160"/>
    </location>
</feature>
<dbReference type="PANTHER" id="PTHR45635">
    <property type="entry name" value="ADP,ATP CARRIER PROTEIN 1-RELATED-RELATED"/>
    <property type="match status" value="1"/>
</dbReference>
<evidence type="ECO:0000256" key="4">
    <source>
        <dbReference type="ARBA" id="ARBA00022692"/>
    </source>
</evidence>
<dbReference type="Gramene" id="A02p07540.2_BraZ1">
    <property type="protein sequence ID" value="A02p07540.2_BraZ1.CDS"/>
    <property type="gene ID" value="A02g07540.2_BraZ1"/>
</dbReference>
<gene>
    <name evidence="13" type="ORF">BRAPAZ1V2_A02P07540.2</name>
</gene>
<comment type="subunit">
    <text evidence="10">Monomer.</text>
</comment>
<keyword evidence="4 8" id="KW-0812">Transmembrane</keyword>
<evidence type="ECO:0000256" key="3">
    <source>
        <dbReference type="ARBA" id="ARBA00022448"/>
    </source>
</evidence>
<dbReference type="Proteomes" id="UP000694005">
    <property type="component" value="Chromosome A02"/>
</dbReference>
<keyword evidence="6 10" id="KW-1133">Transmembrane helix</keyword>
<dbReference type="InterPro" id="IPR018108">
    <property type="entry name" value="MCP_transmembrane"/>
</dbReference>
<dbReference type="PANTHER" id="PTHR45635:SF8">
    <property type="entry name" value="ADP,ATP CARRIER PROTEIN ER-ANT1"/>
    <property type="match status" value="1"/>
</dbReference>
<sequence>MSLFSIISLLLLLPSLSSAVNTSFQKLPLPKEIFRSWPVNIVLEERFGPQTFAFNSTGKGFYTAVSGGKILKYTPETGFVDFAYMTKDSNGFDSKRIHKREKTTSHASRSPPGPPNDLSPPSSSLSGGEDHITNLQGNFLASFFLGWSITTSAGVIAYPFDTLRRRMMLTSGQPVKYRNAVHALREIMKTEGFYALYRGVTANMLLGVAGAGVLAGYDQLHRIAYKHWVVQYF</sequence>
<protein>
    <recommendedName>
        <fullName evidence="10">ADP/ATP translocase</fullName>
    </recommendedName>
    <alternativeName>
        <fullName evidence="10">ADP,ATP carrier protein</fullName>
    </alternativeName>
</protein>
<evidence type="ECO:0000313" key="13">
    <source>
        <dbReference type="EMBL" id="CAG7891802.1"/>
    </source>
</evidence>
<keyword evidence="7 8" id="KW-0472">Membrane</keyword>
<dbReference type="InterPro" id="IPR023395">
    <property type="entry name" value="MCP_dom_sf"/>
</dbReference>
<evidence type="ECO:0000256" key="11">
    <source>
        <dbReference type="SAM" id="MobiDB-lite"/>
    </source>
</evidence>
<dbReference type="Gene3D" id="2.120.10.30">
    <property type="entry name" value="TolB, C-terminal domain"/>
    <property type="match status" value="1"/>
</dbReference>
<comment type="function">
    <text evidence="10">Catalyzes the exchange of ADP and ATP across the membrane.</text>
</comment>
<comment type="similarity">
    <text evidence="2 9">Belongs to the mitochondrial carrier (TC 2.A.29) family.</text>
</comment>
<dbReference type="Pfam" id="PF00153">
    <property type="entry name" value="Mito_carr"/>
    <property type="match status" value="1"/>
</dbReference>
<comment type="subcellular location">
    <subcellularLocation>
        <location evidence="1 10">Membrane</location>
        <topology evidence="1 10">Multi-pass membrane protein</topology>
    </subcellularLocation>
</comment>
<dbReference type="GO" id="GO:0140021">
    <property type="term" value="P:mitochondrial ADP transmembrane transport"/>
    <property type="evidence" value="ECO:0007669"/>
    <property type="project" value="InterPro"/>
</dbReference>
<feature type="region of interest" description="Disordered" evidence="11">
    <location>
        <begin position="94"/>
        <end position="128"/>
    </location>
</feature>
<evidence type="ECO:0000256" key="5">
    <source>
        <dbReference type="ARBA" id="ARBA00022737"/>
    </source>
</evidence>
<name>A0A8D9LYK5_BRACM</name>
<comment type="caution">
    <text evidence="10">Lacks conserved residue(s) required for the propagation of feature annotation.</text>
</comment>
<keyword evidence="5" id="KW-0677">Repeat</keyword>
<evidence type="ECO:0000256" key="12">
    <source>
        <dbReference type="SAM" id="SignalP"/>
    </source>
</evidence>
<organism evidence="13 14">
    <name type="scientific">Brassica campestris</name>
    <name type="common">Field mustard</name>
    <dbReference type="NCBI Taxonomy" id="3711"/>
    <lineage>
        <taxon>Eukaryota</taxon>
        <taxon>Viridiplantae</taxon>
        <taxon>Streptophyta</taxon>
        <taxon>Embryophyta</taxon>
        <taxon>Tracheophyta</taxon>
        <taxon>Spermatophyta</taxon>
        <taxon>Magnoliopsida</taxon>
        <taxon>eudicotyledons</taxon>
        <taxon>Gunneridae</taxon>
        <taxon>Pentapetalae</taxon>
        <taxon>rosids</taxon>
        <taxon>malvids</taxon>
        <taxon>Brassicales</taxon>
        <taxon>Brassicaceae</taxon>
        <taxon>Brassiceae</taxon>
        <taxon>Brassica</taxon>
    </lineage>
</organism>
<evidence type="ECO:0000256" key="7">
    <source>
        <dbReference type="ARBA" id="ARBA00023136"/>
    </source>
</evidence>
<evidence type="ECO:0000313" key="14">
    <source>
        <dbReference type="Proteomes" id="UP000694005"/>
    </source>
</evidence>
<dbReference type="PROSITE" id="PS50920">
    <property type="entry name" value="SOLCAR"/>
    <property type="match status" value="1"/>
</dbReference>
<evidence type="ECO:0000256" key="8">
    <source>
        <dbReference type="PROSITE-ProRule" id="PRU00282"/>
    </source>
</evidence>
<accession>A0A8D9LYK5</accession>
<dbReference type="AlphaFoldDB" id="A0A8D9LYK5"/>